<comment type="caution">
    <text evidence="11">The sequence shown here is derived from an EMBL/GenBank/DDBJ whole genome shotgun (WGS) entry which is preliminary data.</text>
</comment>
<gene>
    <name evidence="11" type="ORF">IAA37_00180</name>
</gene>
<name>A0A9D2MHG5_9FIRM</name>
<dbReference type="InterPro" id="IPR032807">
    <property type="entry name" value="GNVR"/>
</dbReference>
<comment type="subcellular location">
    <subcellularLocation>
        <location evidence="1">Cell membrane</location>
        <topology evidence="1">Multi-pass membrane protein</topology>
    </subcellularLocation>
</comment>
<reference evidence="11" key="1">
    <citation type="journal article" date="2021" name="PeerJ">
        <title>Extensive microbial diversity within the chicken gut microbiome revealed by metagenomics and culture.</title>
        <authorList>
            <person name="Gilroy R."/>
            <person name="Ravi A."/>
            <person name="Getino M."/>
            <person name="Pursley I."/>
            <person name="Horton D.L."/>
            <person name="Alikhan N.F."/>
            <person name="Baker D."/>
            <person name="Gharbi K."/>
            <person name="Hall N."/>
            <person name="Watson M."/>
            <person name="Adriaenssens E.M."/>
            <person name="Foster-Nyarko E."/>
            <person name="Jarju S."/>
            <person name="Secka A."/>
            <person name="Antonio M."/>
            <person name="Oren A."/>
            <person name="Chaudhuri R.R."/>
            <person name="La Ragione R."/>
            <person name="Hildebrand F."/>
            <person name="Pallen M.J."/>
        </authorList>
    </citation>
    <scope>NUCLEOTIDE SEQUENCE</scope>
    <source>
        <strain evidence="11">CHK188-16595</strain>
    </source>
</reference>
<feature type="region of interest" description="Disordered" evidence="7">
    <location>
        <begin position="233"/>
        <end position="256"/>
    </location>
</feature>
<evidence type="ECO:0008006" key="13">
    <source>
        <dbReference type="Google" id="ProtNLM"/>
    </source>
</evidence>
<evidence type="ECO:0000256" key="3">
    <source>
        <dbReference type="ARBA" id="ARBA00022475"/>
    </source>
</evidence>
<evidence type="ECO:0000256" key="2">
    <source>
        <dbReference type="ARBA" id="ARBA00006683"/>
    </source>
</evidence>
<accession>A0A9D2MHG5</accession>
<dbReference type="AlphaFoldDB" id="A0A9D2MHG5"/>
<evidence type="ECO:0000259" key="10">
    <source>
        <dbReference type="Pfam" id="PF13807"/>
    </source>
</evidence>
<evidence type="ECO:0000256" key="1">
    <source>
        <dbReference type="ARBA" id="ARBA00004651"/>
    </source>
</evidence>
<evidence type="ECO:0000256" key="8">
    <source>
        <dbReference type="SAM" id="Phobius"/>
    </source>
</evidence>
<feature type="transmembrane region" description="Helical" evidence="8">
    <location>
        <begin position="21"/>
        <end position="44"/>
    </location>
</feature>
<dbReference type="PANTHER" id="PTHR32309:SF13">
    <property type="entry name" value="FERRIC ENTEROBACTIN TRANSPORT PROTEIN FEPE"/>
    <property type="match status" value="1"/>
</dbReference>
<feature type="transmembrane region" description="Helical" evidence="8">
    <location>
        <begin position="180"/>
        <end position="199"/>
    </location>
</feature>
<feature type="compositionally biased region" description="Basic and acidic residues" evidence="7">
    <location>
        <begin position="244"/>
        <end position="256"/>
    </location>
</feature>
<keyword evidence="5 8" id="KW-1133">Transmembrane helix</keyword>
<proteinExistence type="inferred from homology"/>
<dbReference type="Pfam" id="PF02706">
    <property type="entry name" value="Wzz"/>
    <property type="match status" value="1"/>
</dbReference>
<dbReference type="Pfam" id="PF13807">
    <property type="entry name" value="GNVR"/>
    <property type="match status" value="1"/>
</dbReference>
<organism evidence="11 12">
    <name type="scientific">Candidatus Eubacterium faecale</name>
    <dbReference type="NCBI Taxonomy" id="2838568"/>
    <lineage>
        <taxon>Bacteria</taxon>
        <taxon>Bacillati</taxon>
        <taxon>Bacillota</taxon>
        <taxon>Clostridia</taxon>
        <taxon>Eubacteriales</taxon>
        <taxon>Eubacteriaceae</taxon>
        <taxon>Eubacterium</taxon>
    </lineage>
</organism>
<dbReference type="EMBL" id="DWXN01000001">
    <property type="protein sequence ID" value="HJB74079.1"/>
    <property type="molecule type" value="Genomic_DNA"/>
</dbReference>
<feature type="domain" description="Tyrosine-protein kinase G-rich" evidence="10">
    <location>
        <begin position="153"/>
        <end position="201"/>
    </location>
</feature>
<dbReference type="PANTHER" id="PTHR32309">
    <property type="entry name" value="TYROSINE-PROTEIN KINASE"/>
    <property type="match status" value="1"/>
</dbReference>
<evidence type="ECO:0000256" key="4">
    <source>
        <dbReference type="ARBA" id="ARBA00022692"/>
    </source>
</evidence>
<evidence type="ECO:0000313" key="12">
    <source>
        <dbReference type="Proteomes" id="UP000823877"/>
    </source>
</evidence>
<sequence>MNEQREIEIDLRKVFSMLKKRILYIILGTLITAVLAGCITEFFITPTYTASCTLYVYSNTDRVSTDSSIGQNEITASQQLVNTYIVVLESDRVLEEVVQNLDLDMTVSQLRSMISCAQINETEIFNVTVTSASPALAADIANSIADVAPDAIVDTIKAGGVSVIDYAKVPSSPSSPDFKLNILIGALVGLVVTFLIFFIRELFDTTVTEEADLEREFENIPVIGTIPRLIPSAAKVEESPGGENKPRTEIGKGGRK</sequence>
<dbReference type="Proteomes" id="UP000823877">
    <property type="component" value="Unassembled WGS sequence"/>
</dbReference>
<dbReference type="GO" id="GO:0005886">
    <property type="term" value="C:plasma membrane"/>
    <property type="evidence" value="ECO:0007669"/>
    <property type="project" value="UniProtKB-SubCell"/>
</dbReference>
<evidence type="ECO:0000313" key="11">
    <source>
        <dbReference type="EMBL" id="HJB74079.1"/>
    </source>
</evidence>
<evidence type="ECO:0000256" key="5">
    <source>
        <dbReference type="ARBA" id="ARBA00022989"/>
    </source>
</evidence>
<dbReference type="GO" id="GO:0004713">
    <property type="term" value="F:protein tyrosine kinase activity"/>
    <property type="evidence" value="ECO:0007669"/>
    <property type="project" value="TreeGrafter"/>
</dbReference>
<feature type="domain" description="Polysaccharide chain length determinant N-terminal" evidence="9">
    <location>
        <begin position="8"/>
        <end position="101"/>
    </location>
</feature>
<keyword evidence="3" id="KW-1003">Cell membrane</keyword>
<evidence type="ECO:0000259" key="9">
    <source>
        <dbReference type="Pfam" id="PF02706"/>
    </source>
</evidence>
<evidence type="ECO:0000256" key="7">
    <source>
        <dbReference type="SAM" id="MobiDB-lite"/>
    </source>
</evidence>
<reference evidence="11" key="2">
    <citation type="submission" date="2021-04" db="EMBL/GenBank/DDBJ databases">
        <authorList>
            <person name="Gilroy R."/>
        </authorList>
    </citation>
    <scope>NUCLEOTIDE SEQUENCE</scope>
    <source>
        <strain evidence="11">CHK188-16595</strain>
    </source>
</reference>
<comment type="similarity">
    <text evidence="2">Belongs to the CpsC/CapA family.</text>
</comment>
<keyword evidence="4 8" id="KW-0812">Transmembrane</keyword>
<keyword evidence="6 8" id="KW-0472">Membrane</keyword>
<protein>
    <recommendedName>
        <fullName evidence="13">Polysaccharide chain length determinant N-terminal domain-containing protein</fullName>
    </recommendedName>
</protein>
<dbReference type="InterPro" id="IPR050445">
    <property type="entry name" value="Bact_polysacc_biosynth/exp"/>
</dbReference>
<evidence type="ECO:0000256" key="6">
    <source>
        <dbReference type="ARBA" id="ARBA00023136"/>
    </source>
</evidence>
<dbReference type="InterPro" id="IPR003856">
    <property type="entry name" value="LPS_length_determ_N"/>
</dbReference>